<evidence type="ECO:0000313" key="4">
    <source>
        <dbReference type="EMBL" id="CAB4938787.1"/>
    </source>
</evidence>
<dbReference type="EMBL" id="CAFABA010000034">
    <property type="protein sequence ID" value="CAB4826645.1"/>
    <property type="molecule type" value="Genomic_DNA"/>
</dbReference>
<gene>
    <name evidence="2" type="ORF">UFOPK2754_03231</name>
    <name evidence="3" type="ORF">UFOPK3139_01076</name>
    <name evidence="4" type="ORF">UFOPK3543_03119</name>
</gene>
<evidence type="ECO:0000313" key="2">
    <source>
        <dbReference type="EMBL" id="CAB4773574.1"/>
    </source>
</evidence>
<organism evidence="3">
    <name type="scientific">freshwater metagenome</name>
    <dbReference type="NCBI Taxonomy" id="449393"/>
    <lineage>
        <taxon>unclassified sequences</taxon>
        <taxon>metagenomes</taxon>
        <taxon>ecological metagenomes</taxon>
    </lineage>
</organism>
<sequence>MDSNPHVTSPLESFQPHAAGSDVSPEPETFDHNRLVSLVDNLERDIALIEGAMVNVEAREFASANAALDVLDGVSPA</sequence>
<proteinExistence type="predicted"/>
<evidence type="ECO:0000313" key="3">
    <source>
        <dbReference type="EMBL" id="CAB4826645.1"/>
    </source>
</evidence>
<reference evidence="3" key="1">
    <citation type="submission" date="2020-05" db="EMBL/GenBank/DDBJ databases">
        <authorList>
            <person name="Chiriac C."/>
            <person name="Salcher M."/>
            <person name="Ghai R."/>
            <person name="Kavagutti S V."/>
        </authorList>
    </citation>
    <scope>NUCLEOTIDE SEQUENCE</scope>
</reference>
<dbReference type="EMBL" id="CAFBMH010000206">
    <property type="protein sequence ID" value="CAB4938787.1"/>
    <property type="molecule type" value="Genomic_DNA"/>
</dbReference>
<name>A0A6J7A1G3_9ZZZZ</name>
<evidence type="ECO:0000256" key="1">
    <source>
        <dbReference type="SAM" id="MobiDB-lite"/>
    </source>
</evidence>
<feature type="region of interest" description="Disordered" evidence="1">
    <location>
        <begin position="1"/>
        <end position="29"/>
    </location>
</feature>
<dbReference type="AlphaFoldDB" id="A0A6J7A1G3"/>
<dbReference type="EMBL" id="CAEZYR010000203">
    <property type="protein sequence ID" value="CAB4773574.1"/>
    <property type="molecule type" value="Genomic_DNA"/>
</dbReference>
<feature type="compositionally biased region" description="Polar residues" evidence="1">
    <location>
        <begin position="1"/>
        <end position="12"/>
    </location>
</feature>
<accession>A0A6J7A1G3</accession>
<protein>
    <submittedName>
        <fullName evidence="3">Unannotated protein</fullName>
    </submittedName>
</protein>